<feature type="domain" description="Bromo" evidence="13">
    <location>
        <begin position="280"/>
        <end position="350"/>
    </location>
</feature>
<dbReference type="Gene3D" id="1.20.920.10">
    <property type="entry name" value="Bromodomain-like"/>
    <property type="match status" value="1"/>
</dbReference>
<organism evidence="15 16">
    <name type="scientific">Tritrichomonas musculus</name>
    <dbReference type="NCBI Taxonomy" id="1915356"/>
    <lineage>
        <taxon>Eukaryota</taxon>
        <taxon>Metamonada</taxon>
        <taxon>Parabasalia</taxon>
        <taxon>Tritrichomonadida</taxon>
        <taxon>Tritrichomonadidae</taxon>
        <taxon>Tritrichomonas</taxon>
    </lineage>
</organism>
<evidence type="ECO:0000259" key="14">
    <source>
        <dbReference type="PROSITE" id="PS51186"/>
    </source>
</evidence>
<reference evidence="15 16" key="1">
    <citation type="submission" date="2024-04" db="EMBL/GenBank/DDBJ databases">
        <title>Tritrichomonas musculus Genome.</title>
        <authorList>
            <person name="Alves-Ferreira E."/>
            <person name="Grigg M."/>
            <person name="Lorenzi H."/>
            <person name="Galac M."/>
        </authorList>
    </citation>
    <scope>NUCLEOTIDE SEQUENCE [LARGE SCALE GENOMIC DNA]</scope>
    <source>
        <strain evidence="15 16">EAF2021</strain>
    </source>
</reference>
<evidence type="ECO:0000313" key="16">
    <source>
        <dbReference type="Proteomes" id="UP001470230"/>
    </source>
</evidence>
<evidence type="ECO:0000313" key="15">
    <source>
        <dbReference type="EMBL" id="KAK8899346.1"/>
    </source>
</evidence>
<comment type="similarity">
    <text evidence="2">Belongs to the acetyltransferase family. GCN5 subfamily.</text>
</comment>
<dbReference type="InterPro" id="IPR036427">
    <property type="entry name" value="Bromodomain-like_sf"/>
</dbReference>
<name>A0ABR2L8L7_9EUKA</name>
<evidence type="ECO:0000256" key="9">
    <source>
        <dbReference type="ARBA" id="ARBA00023163"/>
    </source>
</evidence>
<dbReference type="EC" id="2.3.1.48" evidence="3"/>
<evidence type="ECO:0000256" key="6">
    <source>
        <dbReference type="ARBA" id="ARBA00023015"/>
    </source>
</evidence>
<dbReference type="PANTHER" id="PTHR45750:SF3">
    <property type="entry name" value="HISTONE ACETYLTRANSFERASE"/>
    <property type="match status" value="1"/>
</dbReference>
<keyword evidence="6" id="KW-0805">Transcription regulation</keyword>
<dbReference type="CDD" id="cd04301">
    <property type="entry name" value="NAT_SF"/>
    <property type="match status" value="1"/>
</dbReference>
<accession>A0ABR2L8L7</accession>
<evidence type="ECO:0000256" key="10">
    <source>
        <dbReference type="ARBA" id="ARBA00023242"/>
    </source>
</evidence>
<keyword evidence="10" id="KW-0539">Nucleus</keyword>
<evidence type="ECO:0000256" key="2">
    <source>
        <dbReference type="ARBA" id="ARBA00008607"/>
    </source>
</evidence>
<dbReference type="EMBL" id="JAPFFF010000001">
    <property type="protein sequence ID" value="KAK8899346.1"/>
    <property type="molecule type" value="Genomic_DNA"/>
</dbReference>
<keyword evidence="9" id="KW-0804">Transcription</keyword>
<evidence type="ECO:0000256" key="11">
    <source>
        <dbReference type="ARBA" id="ARBA00023315"/>
    </source>
</evidence>
<comment type="subcellular location">
    <subcellularLocation>
        <location evidence="1">Nucleus</location>
    </subcellularLocation>
</comment>
<evidence type="ECO:0000256" key="1">
    <source>
        <dbReference type="ARBA" id="ARBA00004123"/>
    </source>
</evidence>
<dbReference type="PROSITE" id="PS51186">
    <property type="entry name" value="GNAT"/>
    <property type="match status" value="1"/>
</dbReference>
<feature type="domain" description="N-acetyltransferase" evidence="14">
    <location>
        <begin position="67"/>
        <end position="216"/>
    </location>
</feature>
<sequence length="373" mass="43709">MRRSIFSPPHPHLRQILPKYPHWDNLPRPPPRKNEYRLSASDFGVSLKTALKTKSFAEYEDNLQYKLVTNDGTDQALIWLTMARNIFHRELAQMPEDYISKLVFNRYHYTLVLLKEGLVYGGICFRPFFDRDFAEIAFCAVSSVQQIRGFGAHLMAQVKTYLQALNIHNILTYADNSAVGYFKRQGFTLQINFNPEIWQKCIKDYQGATLIHCRINPKVDYLHMNAIIDCQKRLASQMLPDTELLYFNSWPITSVKGIKIDKSPTLNITDQMKLIVEKTKQHSRSWPFRKPVSKSEAPFYTDIIKTPMDLSLLERNVQEGKYKSIDEFEHDLRLIFTNCYTYNNAESVYTKSARELEKYVNEMLSKNRAIHRR</sequence>
<keyword evidence="7 12" id="KW-0103">Bromodomain</keyword>
<dbReference type="Pfam" id="PF00583">
    <property type="entry name" value="Acetyltransf_1"/>
    <property type="match status" value="1"/>
</dbReference>
<dbReference type="PRINTS" id="PR00503">
    <property type="entry name" value="BROMODOMAIN"/>
</dbReference>
<dbReference type="SUPFAM" id="SSF47370">
    <property type="entry name" value="Bromodomain"/>
    <property type="match status" value="1"/>
</dbReference>
<evidence type="ECO:0000256" key="4">
    <source>
        <dbReference type="ARBA" id="ARBA00022679"/>
    </source>
</evidence>
<dbReference type="Gene3D" id="3.40.630.30">
    <property type="match status" value="1"/>
</dbReference>
<dbReference type="InterPro" id="IPR016181">
    <property type="entry name" value="Acyl_CoA_acyltransferase"/>
</dbReference>
<keyword evidence="5" id="KW-0156">Chromatin regulator</keyword>
<keyword evidence="16" id="KW-1185">Reference proteome</keyword>
<dbReference type="InterPro" id="IPR018359">
    <property type="entry name" value="Bromodomain_CS"/>
</dbReference>
<dbReference type="PANTHER" id="PTHR45750">
    <property type="entry name" value="GH11602P"/>
    <property type="match status" value="1"/>
</dbReference>
<evidence type="ECO:0000256" key="5">
    <source>
        <dbReference type="ARBA" id="ARBA00022853"/>
    </source>
</evidence>
<gene>
    <name evidence="15" type="ORF">M9Y10_001660</name>
</gene>
<keyword evidence="4" id="KW-0808">Transferase</keyword>
<dbReference type="SMART" id="SM00297">
    <property type="entry name" value="BROMO"/>
    <property type="match status" value="1"/>
</dbReference>
<dbReference type="PROSITE" id="PS50014">
    <property type="entry name" value="BROMODOMAIN_2"/>
    <property type="match status" value="1"/>
</dbReference>
<dbReference type="InterPro" id="IPR000182">
    <property type="entry name" value="GNAT_dom"/>
</dbReference>
<dbReference type="InterPro" id="IPR037800">
    <property type="entry name" value="GCN5"/>
</dbReference>
<dbReference type="Proteomes" id="UP001470230">
    <property type="component" value="Unassembled WGS sequence"/>
</dbReference>
<comment type="caution">
    <text evidence="15">The sequence shown here is derived from an EMBL/GenBank/DDBJ whole genome shotgun (WGS) entry which is preliminary data.</text>
</comment>
<evidence type="ECO:0000256" key="8">
    <source>
        <dbReference type="ARBA" id="ARBA00023159"/>
    </source>
</evidence>
<keyword evidence="11" id="KW-0012">Acyltransferase</keyword>
<evidence type="ECO:0000256" key="7">
    <source>
        <dbReference type="ARBA" id="ARBA00023117"/>
    </source>
</evidence>
<protein>
    <recommendedName>
        <fullName evidence="3">histone acetyltransferase</fullName>
        <ecNumber evidence="3">2.3.1.48</ecNumber>
    </recommendedName>
</protein>
<dbReference type="InterPro" id="IPR001487">
    <property type="entry name" value="Bromodomain"/>
</dbReference>
<evidence type="ECO:0000256" key="12">
    <source>
        <dbReference type="PROSITE-ProRule" id="PRU00035"/>
    </source>
</evidence>
<dbReference type="SUPFAM" id="SSF55729">
    <property type="entry name" value="Acyl-CoA N-acyltransferases (Nat)"/>
    <property type="match status" value="1"/>
</dbReference>
<dbReference type="PROSITE" id="PS00633">
    <property type="entry name" value="BROMODOMAIN_1"/>
    <property type="match status" value="1"/>
</dbReference>
<proteinExistence type="inferred from homology"/>
<dbReference type="Pfam" id="PF00439">
    <property type="entry name" value="Bromodomain"/>
    <property type="match status" value="1"/>
</dbReference>
<evidence type="ECO:0000256" key="3">
    <source>
        <dbReference type="ARBA" id="ARBA00013184"/>
    </source>
</evidence>
<keyword evidence="8" id="KW-0010">Activator</keyword>
<evidence type="ECO:0000259" key="13">
    <source>
        <dbReference type="PROSITE" id="PS50014"/>
    </source>
</evidence>